<evidence type="ECO:0000313" key="3">
    <source>
        <dbReference type="Proteomes" id="UP000180215"/>
    </source>
</evidence>
<accession>A0A1S1P6R4</accession>
<dbReference type="AlphaFoldDB" id="A0A1S1P6R4"/>
<sequence>MLLLALASVPEDVWFQRTYAGLDDGWSEDDIAAFQRLSKAEQRMAVRGHLEVLPTPTPEAPRARRSYRKREERLRDRTIRPGTHYVRRHSLDPFLDARVSSGAGKTLQVLISRCGRKRTYRVLTSCLARDIGCEQRTVQRHFKALAEAGYLIVSKPDRKNRTTVYLTPAVEPPPYRKKEQEKSTVSAAESATKSSITQPIKGRTKGKSDGAPFGTERSVVARAPDPGAELPRPALPLDRALVAGEAAPEAPRSQREPSRPGSIDQGASGGSEAEPAPPQEAAAGALVPLARIGTERSPLPPMSRLGDPGADSGAIAWRAKLAALDALIADVARSRMTAG</sequence>
<name>A0A1S1P6R4_METEX</name>
<evidence type="ECO:0008006" key="4">
    <source>
        <dbReference type="Google" id="ProtNLM"/>
    </source>
</evidence>
<evidence type="ECO:0000256" key="1">
    <source>
        <dbReference type="SAM" id="MobiDB-lite"/>
    </source>
</evidence>
<comment type="caution">
    <text evidence="2">The sequence shown here is derived from an EMBL/GenBank/DDBJ whole genome shotgun (WGS) entry which is preliminary data.</text>
</comment>
<protein>
    <recommendedName>
        <fullName evidence="4">Helix-turn-helix domain-containing protein</fullName>
    </recommendedName>
</protein>
<gene>
    <name evidence="2" type="ORF">BK022_08430</name>
</gene>
<organism evidence="2 3">
    <name type="scientific">Methylorubrum extorquens</name>
    <name type="common">Methylobacterium dichloromethanicum</name>
    <name type="synonym">Methylobacterium extorquens</name>
    <dbReference type="NCBI Taxonomy" id="408"/>
    <lineage>
        <taxon>Bacteria</taxon>
        <taxon>Pseudomonadati</taxon>
        <taxon>Pseudomonadota</taxon>
        <taxon>Alphaproteobacteria</taxon>
        <taxon>Hyphomicrobiales</taxon>
        <taxon>Methylobacteriaceae</taxon>
        <taxon>Methylorubrum</taxon>
    </lineage>
</organism>
<evidence type="ECO:0000313" key="2">
    <source>
        <dbReference type="EMBL" id="OHV16981.1"/>
    </source>
</evidence>
<dbReference type="EMBL" id="MNAO01000071">
    <property type="protein sequence ID" value="OHV16981.1"/>
    <property type="molecule type" value="Genomic_DNA"/>
</dbReference>
<feature type="compositionally biased region" description="Low complexity" evidence="1">
    <location>
        <begin position="270"/>
        <end position="285"/>
    </location>
</feature>
<reference evidence="2 3" key="1">
    <citation type="submission" date="2016-10" db="EMBL/GenBank/DDBJ databases">
        <title>Draft genome sequence of Methylobacterium extorquens CP3, a seed endophyte of Crotalaria pumila with plant growth-promoting and metal tolerance properties.</title>
        <authorList>
            <person name="Sanchez-Lopez A.S."/>
            <person name="Van Hamme J.D."/>
            <person name="Thijs S."/>
            <person name="Mcammond B.M."/>
            <person name="Stevens V."/>
            <person name="Gonzalez-Chavez M.D.C."/>
            <person name="Vangronsveld J."/>
        </authorList>
    </citation>
    <scope>NUCLEOTIDE SEQUENCE [LARGE SCALE GENOMIC DNA]</scope>
    <source>
        <strain evidence="2 3">CP3</strain>
    </source>
</reference>
<feature type="region of interest" description="Disordered" evidence="1">
    <location>
        <begin position="245"/>
        <end position="312"/>
    </location>
</feature>
<feature type="compositionally biased region" description="Polar residues" evidence="1">
    <location>
        <begin position="183"/>
        <end position="198"/>
    </location>
</feature>
<dbReference type="Proteomes" id="UP000180215">
    <property type="component" value="Unassembled WGS sequence"/>
</dbReference>
<feature type="region of interest" description="Disordered" evidence="1">
    <location>
        <begin position="168"/>
        <end position="214"/>
    </location>
</feature>
<proteinExistence type="predicted"/>